<protein>
    <recommendedName>
        <fullName evidence="13">D-alanine--D-alanine ligase</fullName>
        <ecNumber evidence="13">6.3.2.4</ecNumber>
    </recommendedName>
    <alternativeName>
        <fullName evidence="13">D-Ala-D-Ala ligase</fullName>
    </alternativeName>
    <alternativeName>
        <fullName evidence="13">D-alanylalanine synthetase</fullName>
    </alternativeName>
</protein>
<keyword evidence="9 13" id="KW-0133">Cell shape</keyword>
<evidence type="ECO:0000256" key="12">
    <source>
        <dbReference type="ARBA" id="ARBA00023316"/>
    </source>
</evidence>
<evidence type="ECO:0000256" key="8">
    <source>
        <dbReference type="ARBA" id="ARBA00022842"/>
    </source>
</evidence>
<accession>A0ABN2N0Y6</accession>
<dbReference type="PROSITE" id="PS50975">
    <property type="entry name" value="ATP_GRASP"/>
    <property type="match status" value="1"/>
</dbReference>
<keyword evidence="5" id="KW-0479">Metal-binding</keyword>
<evidence type="ECO:0000256" key="6">
    <source>
        <dbReference type="ARBA" id="ARBA00022741"/>
    </source>
</evidence>
<dbReference type="Gene3D" id="3.30.1490.20">
    <property type="entry name" value="ATP-grasp fold, A domain"/>
    <property type="match status" value="1"/>
</dbReference>
<dbReference type="Proteomes" id="UP001500449">
    <property type="component" value="Unassembled WGS sequence"/>
</dbReference>
<dbReference type="EC" id="6.3.2.4" evidence="13"/>
<evidence type="ECO:0000256" key="3">
    <source>
        <dbReference type="ARBA" id="ARBA00010871"/>
    </source>
</evidence>
<dbReference type="SUPFAM" id="SSF52440">
    <property type="entry name" value="PreATP-grasp domain"/>
    <property type="match status" value="1"/>
</dbReference>
<evidence type="ECO:0000256" key="5">
    <source>
        <dbReference type="ARBA" id="ARBA00022723"/>
    </source>
</evidence>
<comment type="function">
    <text evidence="13">Cell wall formation.</text>
</comment>
<comment type="subcellular location">
    <subcellularLocation>
        <location evidence="13">Cytoplasm</location>
    </subcellularLocation>
</comment>
<organism evidence="16 17">
    <name type="scientific">Pseudonocardia ailaonensis</name>
    <dbReference type="NCBI Taxonomy" id="367279"/>
    <lineage>
        <taxon>Bacteria</taxon>
        <taxon>Bacillati</taxon>
        <taxon>Actinomycetota</taxon>
        <taxon>Actinomycetes</taxon>
        <taxon>Pseudonocardiales</taxon>
        <taxon>Pseudonocardiaceae</taxon>
        <taxon>Pseudonocardia</taxon>
    </lineage>
</organism>
<dbReference type="PANTHER" id="PTHR23132:SF25">
    <property type="entry name" value="D-ALANINE--D-ALANINE LIGASE A"/>
    <property type="match status" value="1"/>
</dbReference>
<comment type="catalytic activity">
    <reaction evidence="13">
        <text>2 D-alanine + ATP = D-alanyl-D-alanine + ADP + phosphate + H(+)</text>
        <dbReference type="Rhea" id="RHEA:11224"/>
        <dbReference type="ChEBI" id="CHEBI:15378"/>
        <dbReference type="ChEBI" id="CHEBI:30616"/>
        <dbReference type="ChEBI" id="CHEBI:43474"/>
        <dbReference type="ChEBI" id="CHEBI:57416"/>
        <dbReference type="ChEBI" id="CHEBI:57822"/>
        <dbReference type="ChEBI" id="CHEBI:456216"/>
        <dbReference type="EC" id="6.3.2.4"/>
    </reaction>
</comment>
<keyword evidence="13" id="KW-0963">Cytoplasm</keyword>
<dbReference type="InterPro" id="IPR011127">
    <property type="entry name" value="Dala_Dala_lig_N"/>
</dbReference>
<dbReference type="Pfam" id="PF07478">
    <property type="entry name" value="Dala_Dala_lig_C"/>
    <property type="match status" value="1"/>
</dbReference>
<dbReference type="Gene3D" id="3.30.470.20">
    <property type="entry name" value="ATP-grasp fold, B domain"/>
    <property type="match status" value="1"/>
</dbReference>
<dbReference type="GO" id="GO:0016874">
    <property type="term" value="F:ligase activity"/>
    <property type="evidence" value="ECO:0007669"/>
    <property type="project" value="UniProtKB-KW"/>
</dbReference>
<keyword evidence="8" id="KW-0460">Magnesium</keyword>
<evidence type="ECO:0000256" key="14">
    <source>
        <dbReference type="PROSITE-ProRule" id="PRU00409"/>
    </source>
</evidence>
<dbReference type="Gene3D" id="3.40.50.20">
    <property type="match status" value="1"/>
</dbReference>
<evidence type="ECO:0000313" key="16">
    <source>
        <dbReference type="EMBL" id="GAA1847129.1"/>
    </source>
</evidence>
<dbReference type="NCBIfam" id="NF002378">
    <property type="entry name" value="PRK01372.1"/>
    <property type="match status" value="1"/>
</dbReference>
<dbReference type="InterPro" id="IPR016185">
    <property type="entry name" value="PreATP-grasp_dom_sf"/>
</dbReference>
<keyword evidence="4 13" id="KW-0436">Ligase</keyword>
<evidence type="ECO:0000256" key="1">
    <source>
        <dbReference type="ARBA" id="ARBA00001936"/>
    </source>
</evidence>
<evidence type="ECO:0000256" key="11">
    <source>
        <dbReference type="ARBA" id="ARBA00023211"/>
    </source>
</evidence>
<evidence type="ECO:0000313" key="17">
    <source>
        <dbReference type="Proteomes" id="UP001500449"/>
    </source>
</evidence>
<dbReference type="InterPro" id="IPR013815">
    <property type="entry name" value="ATP_grasp_subdomain_1"/>
</dbReference>
<keyword evidence="12 13" id="KW-0961">Cell wall biogenesis/degradation</keyword>
<feature type="domain" description="ATP-grasp" evidence="15">
    <location>
        <begin position="156"/>
        <end position="361"/>
    </location>
</feature>
<dbReference type="InterPro" id="IPR005905">
    <property type="entry name" value="D_ala_D_ala"/>
</dbReference>
<evidence type="ECO:0000256" key="4">
    <source>
        <dbReference type="ARBA" id="ARBA00022598"/>
    </source>
</evidence>
<comment type="cofactor">
    <cofactor evidence="1">
        <name>Mn(2+)</name>
        <dbReference type="ChEBI" id="CHEBI:29035"/>
    </cofactor>
</comment>
<dbReference type="PIRSF" id="PIRSF039102">
    <property type="entry name" value="Ddl/VanB"/>
    <property type="match status" value="1"/>
</dbReference>
<evidence type="ECO:0000256" key="9">
    <source>
        <dbReference type="ARBA" id="ARBA00022960"/>
    </source>
</evidence>
<comment type="pathway">
    <text evidence="13">Cell wall biogenesis; peptidoglycan biosynthesis.</text>
</comment>
<proteinExistence type="inferred from homology"/>
<evidence type="ECO:0000256" key="7">
    <source>
        <dbReference type="ARBA" id="ARBA00022840"/>
    </source>
</evidence>
<keyword evidence="17" id="KW-1185">Reference proteome</keyword>
<evidence type="ECO:0000256" key="13">
    <source>
        <dbReference type="HAMAP-Rule" id="MF_00047"/>
    </source>
</evidence>
<comment type="caution">
    <text evidence="16">The sequence shown here is derived from an EMBL/GenBank/DDBJ whole genome shotgun (WGS) entry which is preliminary data.</text>
</comment>
<dbReference type="SUPFAM" id="SSF56059">
    <property type="entry name" value="Glutathione synthetase ATP-binding domain-like"/>
    <property type="match status" value="1"/>
</dbReference>
<dbReference type="PROSITE" id="PS00843">
    <property type="entry name" value="DALA_DALA_LIGASE_1"/>
    <property type="match status" value="1"/>
</dbReference>
<sequence length="371" mass="39199">MTEPANETAARPDRIRVAVVFGGRSSEHAISCVSAGSVLTHLDRERFEVVPVGIAPDGAWVLGTDDPAALQIRDRALPQVDASATALALPGDPTRGGLIRLDRSEVFAGVDVVFPVLHGPFGEDGTIQGLLEMAGLPYVGAGVLASAAGMDKEFTKKLLAAEGLPAGTLVVLHRGVPTLTGAERERLGLPVFVKPSRAGSSVGITKVSDWADLDAAIATAREHDPKVLVEAAVVGREVECGVLELPDGTLRASVPAEIRLVGGTSEFYDFEAKYLDDVCEFDIPAKLDDAVTESVRDMAIAAFRALDCQGLARVDFFVGEDGELTVNEVNTMPGFTPISMYPRMWAHTGVDYPTLLATLVETALARGTGLR</sequence>
<evidence type="ECO:0000256" key="10">
    <source>
        <dbReference type="ARBA" id="ARBA00022984"/>
    </source>
</evidence>
<reference evidence="16 17" key="1">
    <citation type="journal article" date="2019" name="Int. J. Syst. Evol. Microbiol.">
        <title>The Global Catalogue of Microorganisms (GCM) 10K type strain sequencing project: providing services to taxonomists for standard genome sequencing and annotation.</title>
        <authorList>
            <consortium name="The Broad Institute Genomics Platform"/>
            <consortium name="The Broad Institute Genome Sequencing Center for Infectious Disease"/>
            <person name="Wu L."/>
            <person name="Ma J."/>
        </authorList>
    </citation>
    <scope>NUCLEOTIDE SEQUENCE [LARGE SCALE GENOMIC DNA]</scope>
    <source>
        <strain evidence="16 17">JCM 16009</strain>
    </source>
</reference>
<dbReference type="EMBL" id="BAAAQK010000006">
    <property type="protein sequence ID" value="GAA1847129.1"/>
    <property type="molecule type" value="Genomic_DNA"/>
</dbReference>
<dbReference type="InterPro" id="IPR000291">
    <property type="entry name" value="D-Ala_lig_Van_CS"/>
</dbReference>
<dbReference type="NCBIfam" id="NF002528">
    <property type="entry name" value="PRK01966.1-4"/>
    <property type="match status" value="1"/>
</dbReference>
<keyword evidence="11" id="KW-0464">Manganese</keyword>
<dbReference type="Pfam" id="PF01820">
    <property type="entry name" value="Dala_Dala_lig_N"/>
    <property type="match status" value="1"/>
</dbReference>
<keyword evidence="6 14" id="KW-0547">Nucleotide-binding</keyword>
<dbReference type="HAMAP" id="MF_00047">
    <property type="entry name" value="Dala_Dala_lig"/>
    <property type="match status" value="1"/>
</dbReference>
<dbReference type="RefSeq" id="WP_344416481.1">
    <property type="nucleotide sequence ID" value="NZ_BAAAQK010000006.1"/>
</dbReference>
<name>A0ABN2N0Y6_9PSEU</name>
<dbReference type="PANTHER" id="PTHR23132">
    <property type="entry name" value="D-ALANINE--D-ALANINE LIGASE"/>
    <property type="match status" value="1"/>
</dbReference>
<dbReference type="PROSITE" id="PS00844">
    <property type="entry name" value="DALA_DALA_LIGASE_2"/>
    <property type="match status" value="1"/>
</dbReference>
<keyword evidence="7 14" id="KW-0067">ATP-binding</keyword>
<dbReference type="InterPro" id="IPR011761">
    <property type="entry name" value="ATP-grasp"/>
</dbReference>
<dbReference type="NCBIfam" id="TIGR01205">
    <property type="entry name" value="D_ala_D_alaTIGR"/>
    <property type="match status" value="1"/>
</dbReference>
<comment type="similarity">
    <text evidence="3 13">Belongs to the D-alanine--D-alanine ligase family.</text>
</comment>
<evidence type="ECO:0000256" key="2">
    <source>
        <dbReference type="ARBA" id="ARBA00001946"/>
    </source>
</evidence>
<gene>
    <name evidence="13" type="primary">ddl</name>
    <name evidence="16" type="ORF">GCM10009836_28380</name>
</gene>
<evidence type="ECO:0000259" key="15">
    <source>
        <dbReference type="PROSITE" id="PS50975"/>
    </source>
</evidence>
<dbReference type="InterPro" id="IPR011095">
    <property type="entry name" value="Dala_Dala_lig_C"/>
</dbReference>
<keyword evidence="10 13" id="KW-0573">Peptidoglycan synthesis</keyword>
<comment type="cofactor">
    <cofactor evidence="2">
        <name>Mg(2+)</name>
        <dbReference type="ChEBI" id="CHEBI:18420"/>
    </cofactor>
</comment>